<evidence type="ECO:0000313" key="2">
    <source>
        <dbReference type="EMBL" id="MBE8723018.1"/>
    </source>
</evidence>
<dbReference type="InterPro" id="IPR054238">
    <property type="entry name" value="DUF6965"/>
</dbReference>
<comment type="caution">
    <text evidence="2">The sequence shown here is derived from an EMBL/GenBank/DDBJ whole genome shotgun (WGS) entry which is preliminary data.</text>
</comment>
<sequence length="69" mass="8102">MTVEELRTALLGKEYPETVQISKDQIVTDVDKFLHIQFLMCEQWTRDMTKSPAYGRLLKFYEATFVQIG</sequence>
<reference evidence="2 3" key="1">
    <citation type="submission" date="2018-02" db="EMBL/GenBank/DDBJ databases">
        <title>Sphingobacterium KA21.</title>
        <authorList>
            <person name="Vasarhelyi B.M."/>
            <person name="Deshmukh S."/>
            <person name="Balint B."/>
            <person name="Kukolya J."/>
        </authorList>
    </citation>
    <scope>NUCLEOTIDE SEQUENCE [LARGE SCALE GENOMIC DNA]</scope>
    <source>
        <strain evidence="2 3">Ka21</strain>
    </source>
</reference>
<name>A0ABR9TCE4_9SPHI</name>
<evidence type="ECO:0000259" key="1">
    <source>
        <dbReference type="Pfam" id="PF22292"/>
    </source>
</evidence>
<organism evidence="2 3">
    <name type="scientific">Sphingobacterium pedocola</name>
    <dbReference type="NCBI Taxonomy" id="2082722"/>
    <lineage>
        <taxon>Bacteria</taxon>
        <taxon>Pseudomonadati</taxon>
        <taxon>Bacteroidota</taxon>
        <taxon>Sphingobacteriia</taxon>
        <taxon>Sphingobacteriales</taxon>
        <taxon>Sphingobacteriaceae</taxon>
        <taxon>Sphingobacterium</taxon>
    </lineage>
</organism>
<keyword evidence="3" id="KW-1185">Reference proteome</keyword>
<proteinExistence type="predicted"/>
<dbReference type="Pfam" id="PF22292">
    <property type="entry name" value="DUF6965"/>
    <property type="match status" value="1"/>
</dbReference>
<accession>A0ABR9TCE4</accession>
<gene>
    <name evidence="2" type="ORF">C4F40_20050</name>
</gene>
<evidence type="ECO:0000313" key="3">
    <source>
        <dbReference type="Proteomes" id="UP000618319"/>
    </source>
</evidence>
<dbReference type="Proteomes" id="UP000618319">
    <property type="component" value="Unassembled WGS sequence"/>
</dbReference>
<dbReference type="EMBL" id="PSKQ01000026">
    <property type="protein sequence ID" value="MBE8723018.1"/>
    <property type="molecule type" value="Genomic_DNA"/>
</dbReference>
<protein>
    <recommendedName>
        <fullName evidence="1">DUF6965 domain-containing protein</fullName>
    </recommendedName>
</protein>
<feature type="domain" description="DUF6965" evidence="1">
    <location>
        <begin position="1"/>
        <end position="63"/>
    </location>
</feature>
<dbReference type="RefSeq" id="WP_196941174.1">
    <property type="nucleotide sequence ID" value="NZ_MU158693.1"/>
</dbReference>